<dbReference type="RefSeq" id="XP_009219478.1">
    <property type="nucleotide sequence ID" value="XM_009221214.1"/>
</dbReference>
<dbReference type="Pfam" id="PF01522">
    <property type="entry name" value="Polysacc_deac_1"/>
    <property type="match status" value="1"/>
</dbReference>
<dbReference type="GeneID" id="20343892"/>
<dbReference type="STRING" id="644352.J3NQ77"/>
<dbReference type="EnsemblFungi" id="EJT78333">
    <property type="protein sequence ID" value="EJT78333"/>
    <property type="gene ID" value="GGTG_03434"/>
</dbReference>
<comment type="cofactor">
    <cofactor evidence="1">
        <name>Co(2+)</name>
        <dbReference type="ChEBI" id="CHEBI:48828"/>
    </cofactor>
</comment>
<dbReference type="AlphaFoldDB" id="J3NQ77"/>
<evidence type="ECO:0000256" key="4">
    <source>
        <dbReference type="ARBA" id="ARBA00022801"/>
    </source>
</evidence>
<reference evidence="9" key="2">
    <citation type="submission" date="2010-07" db="EMBL/GenBank/DDBJ databases">
        <authorList>
            <consortium name="The Broad Institute Genome Sequencing Platform"/>
            <consortium name="Broad Institute Genome Sequencing Center for Infectious Disease"/>
            <person name="Ma L.-J."/>
            <person name="Dead R."/>
            <person name="Young S."/>
            <person name="Zeng Q."/>
            <person name="Koehrsen M."/>
            <person name="Alvarado L."/>
            <person name="Berlin A."/>
            <person name="Chapman S.B."/>
            <person name="Chen Z."/>
            <person name="Freedman E."/>
            <person name="Gellesch M."/>
            <person name="Goldberg J."/>
            <person name="Griggs A."/>
            <person name="Gujja S."/>
            <person name="Heilman E.R."/>
            <person name="Heiman D."/>
            <person name="Hepburn T."/>
            <person name="Howarth C."/>
            <person name="Jen D."/>
            <person name="Larson L."/>
            <person name="Mehta T."/>
            <person name="Neiman D."/>
            <person name="Pearson M."/>
            <person name="Roberts A."/>
            <person name="Saif S."/>
            <person name="Shea T."/>
            <person name="Shenoy N."/>
            <person name="Sisk P."/>
            <person name="Stolte C."/>
            <person name="Sykes S."/>
            <person name="Walk T."/>
            <person name="White J."/>
            <person name="Yandava C."/>
            <person name="Haas B."/>
            <person name="Nusbaum C."/>
            <person name="Birren B."/>
        </authorList>
    </citation>
    <scope>NUCLEOTIDE SEQUENCE</scope>
    <source>
        <strain evidence="9">R3-111a-1</strain>
    </source>
</reference>
<dbReference type="EMBL" id="GL385396">
    <property type="protein sequence ID" value="EJT78333.1"/>
    <property type="molecule type" value="Genomic_DNA"/>
</dbReference>
<dbReference type="VEuPathDB" id="FungiDB:GGTG_03434"/>
<feature type="compositionally biased region" description="Polar residues" evidence="7">
    <location>
        <begin position="419"/>
        <end position="428"/>
    </location>
</feature>
<reference evidence="11" key="1">
    <citation type="submission" date="2010-07" db="EMBL/GenBank/DDBJ databases">
        <title>The genome sequence of Gaeumannomyces graminis var. tritici strain R3-111a-1.</title>
        <authorList>
            <consortium name="The Broad Institute Genome Sequencing Platform"/>
            <person name="Ma L.-J."/>
            <person name="Dead R."/>
            <person name="Young S."/>
            <person name="Zeng Q."/>
            <person name="Koehrsen M."/>
            <person name="Alvarado L."/>
            <person name="Berlin A."/>
            <person name="Chapman S.B."/>
            <person name="Chen Z."/>
            <person name="Freedman E."/>
            <person name="Gellesch M."/>
            <person name="Goldberg J."/>
            <person name="Griggs A."/>
            <person name="Gujja S."/>
            <person name="Heilman E.R."/>
            <person name="Heiman D."/>
            <person name="Hepburn T."/>
            <person name="Howarth C."/>
            <person name="Jen D."/>
            <person name="Larson L."/>
            <person name="Mehta T."/>
            <person name="Neiman D."/>
            <person name="Pearson M."/>
            <person name="Roberts A."/>
            <person name="Saif S."/>
            <person name="Shea T."/>
            <person name="Shenoy N."/>
            <person name="Sisk P."/>
            <person name="Stolte C."/>
            <person name="Sykes S."/>
            <person name="Walk T."/>
            <person name="White J."/>
            <person name="Yandava C."/>
            <person name="Haas B."/>
            <person name="Nusbaum C."/>
            <person name="Birren B."/>
        </authorList>
    </citation>
    <scope>NUCLEOTIDE SEQUENCE [LARGE SCALE GENOMIC DNA]</scope>
    <source>
        <strain evidence="11">R3-111a-1</strain>
    </source>
</reference>
<name>J3NQ77_GAET3</name>
<reference evidence="10" key="5">
    <citation type="submission" date="2018-04" db="UniProtKB">
        <authorList>
            <consortium name="EnsemblFungi"/>
        </authorList>
    </citation>
    <scope>IDENTIFICATION</scope>
    <source>
        <strain evidence="10">R3-111a-1</strain>
    </source>
</reference>
<dbReference type="PANTHER" id="PTHR46471:SF2">
    <property type="entry name" value="CHITIN DEACETYLASE-RELATED"/>
    <property type="match status" value="1"/>
</dbReference>
<dbReference type="GO" id="GO:0016810">
    <property type="term" value="F:hydrolase activity, acting on carbon-nitrogen (but not peptide) bonds"/>
    <property type="evidence" value="ECO:0007669"/>
    <property type="project" value="InterPro"/>
</dbReference>
<evidence type="ECO:0000256" key="2">
    <source>
        <dbReference type="ARBA" id="ARBA00022723"/>
    </source>
</evidence>
<keyword evidence="11" id="KW-1185">Reference proteome</keyword>
<dbReference type="PANTHER" id="PTHR46471">
    <property type="entry name" value="CHITIN DEACETYLASE"/>
    <property type="match status" value="1"/>
</dbReference>
<dbReference type="InterPro" id="IPR011330">
    <property type="entry name" value="Glyco_hydro/deAcase_b/a-brl"/>
</dbReference>
<evidence type="ECO:0000256" key="7">
    <source>
        <dbReference type="SAM" id="MobiDB-lite"/>
    </source>
</evidence>
<evidence type="ECO:0000313" key="9">
    <source>
        <dbReference type="EMBL" id="EJT78333.1"/>
    </source>
</evidence>
<organism evidence="9">
    <name type="scientific">Gaeumannomyces tritici (strain R3-111a-1)</name>
    <name type="common">Wheat and barley take-all root rot fungus</name>
    <name type="synonym">Gaeumannomyces graminis var. tritici</name>
    <dbReference type="NCBI Taxonomy" id="644352"/>
    <lineage>
        <taxon>Eukaryota</taxon>
        <taxon>Fungi</taxon>
        <taxon>Dikarya</taxon>
        <taxon>Ascomycota</taxon>
        <taxon>Pezizomycotina</taxon>
        <taxon>Sordariomycetes</taxon>
        <taxon>Sordariomycetidae</taxon>
        <taxon>Magnaporthales</taxon>
        <taxon>Magnaporthaceae</taxon>
        <taxon>Gaeumannomyces</taxon>
    </lineage>
</organism>
<evidence type="ECO:0000313" key="11">
    <source>
        <dbReference type="Proteomes" id="UP000006039"/>
    </source>
</evidence>
<feature type="region of interest" description="Disordered" evidence="7">
    <location>
        <begin position="407"/>
        <end position="485"/>
    </location>
</feature>
<evidence type="ECO:0000256" key="1">
    <source>
        <dbReference type="ARBA" id="ARBA00001941"/>
    </source>
</evidence>
<evidence type="ECO:0000259" key="8">
    <source>
        <dbReference type="PROSITE" id="PS51677"/>
    </source>
</evidence>
<accession>J3NQ77</accession>
<keyword evidence="3" id="KW-0732">Signal</keyword>
<keyword evidence="5" id="KW-0119">Carbohydrate metabolism</keyword>
<gene>
    <name evidence="10" type="primary">20343892</name>
    <name evidence="9" type="ORF">GGTG_03434</name>
</gene>
<dbReference type="eggNOG" id="ENOG502QRIP">
    <property type="taxonomic scope" value="Eukaryota"/>
</dbReference>
<dbReference type="InterPro" id="IPR002509">
    <property type="entry name" value="NODB_dom"/>
</dbReference>
<dbReference type="Gene3D" id="3.20.20.370">
    <property type="entry name" value="Glycoside hydrolase/deacetylase"/>
    <property type="match status" value="1"/>
</dbReference>
<dbReference type="CDD" id="cd10951">
    <property type="entry name" value="CE4_ClCDA_like"/>
    <property type="match status" value="1"/>
</dbReference>
<dbReference type="GO" id="GO:0005975">
    <property type="term" value="P:carbohydrate metabolic process"/>
    <property type="evidence" value="ECO:0007669"/>
    <property type="project" value="InterPro"/>
</dbReference>
<keyword evidence="6" id="KW-0170">Cobalt</keyword>
<keyword evidence="2" id="KW-0479">Metal-binding</keyword>
<reference evidence="10" key="4">
    <citation type="journal article" date="2015" name="G3 (Bethesda)">
        <title>Genome sequences of three phytopathogenic species of the Magnaporthaceae family of fungi.</title>
        <authorList>
            <person name="Okagaki L.H."/>
            <person name="Nunes C.C."/>
            <person name="Sailsbery J."/>
            <person name="Clay B."/>
            <person name="Brown D."/>
            <person name="John T."/>
            <person name="Oh Y."/>
            <person name="Young N."/>
            <person name="Fitzgerald M."/>
            <person name="Haas B.J."/>
            <person name="Zeng Q."/>
            <person name="Young S."/>
            <person name="Adiconis X."/>
            <person name="Fan L."/>
            <person name="Levin J.Z."/>
            <person name="Mitchell T.K."/>
            <person name="Okubara P.A."/>
            <person name="Farman M.L."/>
            <person name="Kohn L.M."/>
            <person name="Birren B."/>
            <person name="Ma L.-J."/>
            <person name="Dean R.A."/>
        </authorList>
    </citation>
    <scope>NUCLEOTIDE SEQUENCE</scope>
    <source>
        <strain evidence="10">R3-111a-1</strain>
    </source>
</reference>
<protein>
    <submittedName>
        <fullName evidence="9">Chitin deacetylase</fullName>
    </submittedName>
</protein>
<dbReference type="OrthoDB" id="407355at2759"/>
<dbReference type="Proteomes" id="UP000006039">
    <property type="component" value="Unassembled WGS sequence"/>
</dbReference>
<evidence type="ECO:0000313" key="10">
    <source>
        <dbReference type="EnsemblFungi" id="EJT78333"/>
    </source>
</evidence>
<evidence type="ECO:0000256" key="3">
    <source>
        <dbReference type="ARBA" id="ARBA00022729"/>
    </source>
</evidence>
<dbReference type="PROSITE" id="PS51677">
    <property type="entry name" value="NODB"/>
    <property type="match status" value="1"/>
</dbReference>
<proteinExistence type="predicted"/>
<reference evidence="9" key="3">
    <citation type="submission" date="2010-09" db="EMBL/GenBank/DDBJ databases">
        <title>Annotation of Gaeumannomyces graminis var. tritici R3-111a-1.</title>
        <authorList>
            <consortium name="The Broad Institute Genome Sequencing Platform"/>
            <person name="Ma L.-J."/>
            <person name="Dead R."/>
            <person name="Young S.K."/>
            <person name="Zeng Q."/>
            <person name="Gargeya S."/>
            <person name="Fitzgerald M."/>
            <person name="Haas B."/>
            <person name="Abouelleil A."/>
            <person name="Alvarado L."/>
            <person name="Arachchi H.M."/>
            <person name="Berlin A."/>
            <person name="Brown A."/>
            <person name="Chapman S.B."/>
            <person name="Chen Z."/>
            <person name="Dunbar C."/>
            <person name="Freedman E."/>
            <person name="Gearin G."/>
            <person name="Gellesch M."/>
            <person name="Goldberg J."/>
            <person name="Griggs A."/>
            <person name="Gujja S."/>
            <person name="Heiman D."/>
            <person name="Howarth C."/>
            <person name="Larson L."/>
            <person name="Lui A."/>
            <person name="MacDonald P.J.P."/>
            <person name="Mehta T."/>
            <person name="Montmayeur A."/>
            <person name="Murphy C."/>
            <person name="Neiman D."/>
            <person name="Pearson M."/>
            <person name="Priest M."/>
            <person name="Roberts A."/>
            <person name="Saif S."/>
            <person name="Shea T."/>
            <person name="Shenoy N."/>
            <person name="Sisk P."/>
            <person name="Stolte C."/>
            <person name="Sykes S."/>
            <person name="Yandava C."/>
            <person name="Wortman J."/>
            <person name="Nusbaum C."/>
            <person name="Birren B."/>
        </authorList>
    </citation>
    <scope>NUCLEOTIDE SEQUENCE</scope>
    <source>
        <strain evidence="9">R3-111a-1</strain>
    </source>
</reference>
<feature type="domain" description="NodB homology" evidence="8">
    <location>
        <begin position="191"/>
        <end position="383"/>
    </location>
</feature>
<feature type="compositionally biased region" description="Basic residues" evidence="7">
    <location>
        <begin position="453"/>
        <end position="485"/>
    </location>
</feature>
<evidence type="ECO:0000256" key="5">
    <source>
        <dbReference type="ARBA" id="ARBA00023277"/>
    </source>
</evidence>
<sequence>MHSHSIGLLSICVKIHRPTGKTTTTPFHRATQQFWPLPNIQIMAAGLAERPSEAKPTPTANGYPSVITNQALTTNPFSHLCGQKLTFYPGGRHCPEDHLHVPLLAAPRGTWALSASFNHPVGNQFVDVHGRAEGRILNGPASCVAPGCQLGFSSKCDGNKSPSGKDTSSVPRPLIGDLPYGVELKHCRVNGTVALTFDDGPYIYTSEALDILGRNGIKATFFIVGANGGKGQINDPASGYAPIIKRMWDAGHQIASHTWSHQDMTTLSKQQRHDQIVKNEIAIASILGVLPTYFRPPYAKFNSEVLSDLQELGYHVTNYDVDTRDWEGSPANSRSAYLSALSSRNPVSSSFLCIAHDIQERTVHGGLVQYMIDEARRLNYKLVTIGECMGDPRGNWYRDVASGRVYDPEKTGPKGPQDNKASASQTASAGMAAGSSDRHQSIPARCHTSYIMRCRRAQKAKPIRKSKKGCKRRRRRRRRAENRQK</sequence>
<keyword evidence="4" id="KW-0378">Hydrolase</keyword>
<dbReference type="GO" id="GO:0046872">
    <property type="term" value="F:metal ion binding"/>
    <property type="evidence" value="ECO:0007669"/>
    <property type="project" value="UniProtKB-KW"/>
</dbReference>
<evidence type="ECO:0000256" key="6">
    <source>
        <dbReference type="ARBA" id="ARBA00023285"/>
    </source>
</evidence>
<dbReference type="HOGENOM" id="CLU_562640_0_0_1"/>
<dbReference type="SUPFAM" id="SSF88713">
    <property type="entry name" value="Glycoside hydrolase/deacetylase"/>
    <property type="match status" value="1"/>
</dbReference>